<protein>
    <submittedName>
        <fullName evidence="5">SDR family NAD(P)-dependent oxidoreductase</fullName>
    </submittedName>
</protein>
<comment type="similarity">
    <text evidence="1">Belongs to the short-chain dehydrogenases/reductases (SDR) family.</text>
</comment>
<dbReference type="GO" id="GO:0016491">
    <property type="term" value="F:oxidoreductase activity"/>
    <property type="evidence" value="ECO:0007669"/>
    <property type="project" value="UniProtKB-KW"/>
</dbReference>
<dbReference type="PROSITE" id="PS00061">
    <property type="entry name" value="ADH_SHORT"/>
    <property type="match status" value="1"/>
</dbReference>
<evidence type="ECO:0000313" key="5">
    <source>
        <dbReference type="EMBL" id="KAE8128471.1"/>
    </source>
</evidence>
<gene>
    <name evidence="5" type="ORF">DDE84_06205</name>
</gene>
<evidence type="ECO:0000259" key="4">
    <source>
        <dbReference type="SMART" id="SM00822"/>
    </source>
</evidence>
<dbReference type="Pfam" id="PF13561">
    <property type="entry name" value="adh_short_C2"/>
    <property type="match status" value="1"/>
</dbReference>
<reference evidence="5 6" key="1">
    <citation type="submission" date="2018-04" db="EMBL/GenBank/DDBJ databases">
        <authorList>
            <person name="Eckel V.P."/>
            <person name="Vogel R.F."/>
        </authorList>
    </citation>
    <scope>NUCLEOTIDE SEQUENCE [LARGE SCALE GENOMIC DNA]</scope>
    <source>
        <strain evidence="6">TMW 2.1764</strain>
    </source>
</reference>
<dbReference type="OrthoDB" id="286404at2"/>
<organism evidence="5 6">
    <name type="scientific">Bifidobacterium tibiigranuli</name>
    <dbReference type="NCBI Taxonomy" id="2172043"/>
    <lineage>
        <taxon>Bacteria</taxon>
        <taxon>Bacillati</taxon>
        <taxon>Actinomycetota</taxon>
        <taxon>Actinomycetes</taxon>
        <taxon>Bifidobacteriales</taxon>
        <taxon>Bifidobacteriaceae</taxon>
        <taxon>Bifidobacterium</taxon>
    </lineage>
</organism>
<dbReference type="Proteomes" id="UP000325415">
    <property type="component" value="Unassembled WGS sequence"/>
</dbReference>
<name>A0A5N6S4Y2_9BIFI</name>
<sequence length="270" mass="28731">MNAPKKCPTEPLSAAEASVSNDILPNAHVLVVGGTKGIGASIVHRCQQRGAKVLVVGRHVLNESASPTVHSLSLDMGESDAVQRIRDSVSQTLGGLDVLVYCASPFIRNRIPMLTDEQWDQMMTINVTRMFQLVRELIPMLKESSYPRIVVISSITGPVTGLPAMSHYGAAKSAVEGFVRSAALEFAESGYAITINTVRPGLIGTAELHRSYGDERIESMNALIPRGRLGTPDEVASAVCYLASPAASFISGTSLTVDGAQTLVENPFAP</sequence>
<evidence type="ECO:0000256" key="1">
    <source>
        <dbReference type="ARBA" id="ARBA00006484"/>
    </source>
</evidence>
<evidence type="ECO:0000256" key="3">
    <source>
        <dbReference type="ARBA" id="ARBA00023027"/>
    </source>
</evidence>
<dbReference type="InterPro" id="IPR020904">
    <property type="entry name" value="Sc_DH/Rdtase_CS"/>
</dbReference>
<dbReference type="PANTHER" id="PTHR24321">
    <property type="entry name" value="DEHYDROGENASES, SHORT CHAIN"/>
    <property type="match status" value="1"/>
</dbReference>
<evidence type="ECO:0000256" key="2">
    <source>
        <dbReference type="ARBA" id="ARBA00023002"/>
    </source>
</evidence>
<dbReference type="GeneID" id="78127273"/>
<dbReference type="CDD" id="cd05233">
    <property type="entry name" value="SDR_c"/>
    <property type="match status" value="1"/>
</dbReference>
<dbReference type="InterPro" id="IPR057326">
    <property type="entry name" value="KR_dom"/>
</dbReference>
<dbReference type="PANTHER" id="PTHR24321:SF8">
    <property type="entry name" value="ESTRADIOL 17-BETA-DEHYDROGENASE 8-RELATED"/>
    <property type="match status" value="1"/>
</dbReference>
<accession>A0A5N6S4Y2</accession>
<dbReference type="PRINTS" id="PR00081">
    <property type="entry name" value="GDHRDH"/>
</dbReference>
<dbReference type="InterPro" id="IPR036291">
    <property type="entry name" value="NAD(P)-bd_dom_sf"/>
</dbReference>
<keyword evidence="3" id="KW-0520">NAD</keyword>
<dbReference type="Gene3D" id="3.40.50.720">
    <property type="entry name" value="NAD(P)-binding Rossmann-like Domain"/>
    <property type="match status" value="1"/>
</dbReference>
<dbReference type="SMART" id="SM00822">
    <property type="entry name" value="PKS_KR"/>
    <property type="match status" value="1"/>
</dbReference>
<keyword evidence="6" id="KW-1185">Reference proteome</keyword>
<evidence type="ECO:0000313" key="6">
    <source>
        <dbReference type="Proteomes" id="UP000325415"/>
    </source>
</evidence>
<feature type="domain" description="Ketoreductase" evidence="4">
    <location>
        <begin position="27"/>
        <end position="201"/>
    </location>
</feature>
<dbReference type="InterPro" id="IPR002347">
    <property type="entry name" value="SDR_fam"/>
</dbReference>
<proteinExistence type="inferred from homology"/>
<keyword evidence="2" id="KW-0560">Oxidoreductase</keyword>
<dbReference type="FunFam" id="3.40.50.720:FF:000084">
    <property type="entry name" value="Short-chain dehydrogenase reductase"/>
    <property type="match status" value="1"/>
</dbReference>
<dbReference type="RefSeq" id="WP_152580823.1">
    <property type="nucleotide sequence ID" value="NZ_QDAG01000005.1"/>
</dbReference>
<comment type="caution">
    <text evidence="5">The sequence shown here is derived from an EMBL/GenBank/DDBJ whole genome shotgun (WGS) entry which is preliminary data.</text>
</comment>
<dbReference type="EMBL" id="QDAG01000005">
    <property type="protein sequence ID" value="KAE8128471.1"/>
    <property type="molecule type" value="Genomic_DNA"/>
</dbReference>
<dbReference type="AlphaFoldDB" id="A0A5N6S4Y2"/>
<dbReference type="SUPFAM" id="SSF51735">
    <property type="entry name" value="NAD(P)-binding Rossmann-fold domains"/>
    <property type="match status" value="1"/>
</dbReference>